<feature type="non-terminal residue" evidence="1">
    <location>
        <position position="1"/>
    </location>
</feature>
<feature type="non-terminal residue" evidence="1">
    <location>
        <position position="173"/>
    </location>
</feature>
<organism evidence="1 2">
    <name type="scientific">Chloebia gouldiae</name>
    <name type="common">Gouldian finch</name>
    <name type="synonym">Erythrura gouldiae</name>
    <dbReference type="NCBI Taxonomy" id="44316"/>
    <lineage>
        <taxon>Eukaryota</taxon>
        <taxon>Metazoa</taxon>
        <taxon>Chordata</taxon>
        <taxon>Craniata</taxon>
        <taxon>Vertebrata</taxon>
        <taxon>Euteleostomi</taxon>
        <taxon>Archelosauria</taxon>
        <taxon>Archosauria</taxon>
        <taxon>Dinosauria</taxon>
        <taxon>Saurischia</taxon>
        <taxon>Theropoda</taxon>
        <taxon>Coelurosauria</taxon>
        <taxon>Aves</taxon>
        <taxon>Neognathae</taxon>
        <taxon>Neoaves</taxon>
        <taxon>Telluraves</taxon>
        <taxon>Australaves</taxon>
        <taxon>Passeriformes</taxon>
        <taxon>Passeroidea</taxon>
        <taxon>Passeridae</taxon>
        <taxon>Chloebia</taxon>
    </lineage>
</organism>
<reference evidence="1 2" key="1">
    <citation type="journal article" date="2018" name="Proc. R. Soc. B">
        <title>A non-coding region near Follistatin controls head colour polymorphism in the Gouldian finch.</title>
        <authorList>
            <person name="Toomey M.B."/>
            <person name="Marques C.I."/>
            <person name="Andrade P."/>
            <person name="Araujo P.M."/>
            <person name="Sabatino S."/>
            <person name="Gazda M.A."/>
            <person name="Afonso S."/>
            <person name="Lopes R.J."/>
            <person name="Corbo J.C."/>
            <person name="Carneiro M."/>
        </authorList>
    </citation>
    <scope>NUCLEOTIDE SEQUENCE [LARGE SCALE GENOMIC DNA]</scope>
    <source>
        <strain evidence="1">Red01</strain>
        <tissue evidence="1">Muscle</tissue>
    </source>
</reference>
<keyword evidence="2" id="KW-1185">Reference proteome</keyword>
<evidence type="ECO:0000313" key="1">
    <source>
        <dbReference type="EMBL" id="RLV95875.1"/>
    </source>
</evidence>
<protein>
    <submittedName>
        <fullName evidence="1">Uncharacterized protein</fullName>
    </submittedName>
</protein>
<proteinExistence type="predicted"/>
<dbReference type="Proteomes" id="UP000276834">
    <property type="component" value="Unassembled WGS sequence"/>
</dbReference>
<dbReference type="AlphaFoldDB" id="A0A3L8S2W1"/>
<sequence length="173" mass="18934">CALVLSWVPAWHFSSDTAGVPYEPGGGNAVVHGKQFHLFVSGLLWHLLLVRASAWSCRAKHTEELILLGTGFFLEVCVDLHLPVEFSLCSTVISCSLVAALLFCNQIMLNCPTLLLQVSLRGCECCMCAFQSSSVRKLALEWQDGLILMTVTPVIQRIGIGNCIIDLVNFVNI</sequence>
<evidence type="ECO:0000313" key="2">
    <source>
        <dbReference type="Proteomes" id="UP000276834"/>
    </source>
</evidence>
<comment type="caution">
    <text evidence="1">The sequence shown here is derived from an EMBL/GenBank/DDBJ whole genome shotgun (WGS) entry which is preliminary data.</text>
</comment>
<name>A0A3L8S2W1_CHLGU</name>
<accession>A0A3L8S2W1</accession>
<dbReference type="EMBL" id="QUSF01000075">
    <property type="protein sequence ID" value="RLV95875.1"/>
    <property type="molecule type" value="Genomic_DNA"/>
</dbReference>
<gene>
    <name evidence="1" type="ORF">DV515_00012739</name>
</gene>